<proteinExistence type="predicted"/>
<name>A0A2Z7AER0_9LAMI</name>
<evidence type="ECO:0000313" key="3">
    <source>
        <dbReference type="Proteomes" id="UP000250235"/>
    </source>
</evidence>
<dbReference type="AlphaFoldDB" id="A0A2Z7AER0"/>
<accession>A0A2Z7AER0</accession>
<feature type="region of interest" description="Disordered" evidence="1">
    <location>
        <begin position="103"/>
        <end position="154"/>
    </location>
</feature>
<reference evidence="2 3" key="1">
    <citation type="journal article" date="2015" name="Proc. Natl. Acad. Sci. U.S.A.">
        <title>The resurrection genome of Boea hygrometrica: A blueprint for survival of dehydration.</title>
        <authorList>
            <person name="Xiao L."/>
            <person name="Yang G."/>
            <person name="Zhang L."/>
            <person name="Yang X."/>
            <person name="Zhao S."/>
            <person name="Ji Z."/>
            <person name="Zhou Q."/>
            <person name="Hu M."/>
            <person name="Wang Y."/>
            <person name="Chen M."/>
            <person name="Xu Y."/>
            <person name="Jin H."/>
            <person name="Xiao X."/>
            <person name="Hu G."/>
            <person name="Bao F."/>
            <person name="Hu Y."/>
            <person name="Wan P."/>
            <person name="Li L."/>
            <person name="Deng X."/>
            <person name="Kuang T."/>
            <person name="Xiang C."/>
            <person name="Zhu J.K."/>
            <person name="Oliver M.J."/>
            <person name="He Y."/>
        </authorList>
    </citation>
    <scope>NUCLEOTIDE SEQUENCE [LARGE SCALE GENOMIC DNA]</scope>
    <source>
        <strain evidence="3">cv. XS01</strain>
    </source>
</reference>
<dbReference type="Proteomes" id="UP000250235">
    <property type="component" value="Unassembled WGS sequence"/>
</dbReference>
<evidence type="ECO:0000256" key="1">
    <source>
        <dbReference type="SAM" id="MobiDB-lite"/>
    </source>
</evidence>
<evidence type="ECO:0000313" key="2">
    <source>
        <dbReference type="EMBL" id="KZV17549.1"/>
    </source>
</evidence>
<feature type="compositionally biased region" description="Basic and acidic residues" evidence="1">
    <location>
        <begin position="105"/>
        <end position="114"/>
    </location>
</feature>
<keyword evidence="3" id="KW-1185">Reference proteome</keyword>
<gene>
    <name evidence="2" type="ORF">F511_23178</name>
</gene>
<sequence>MVLNFKRTRNCGPMDFGALQSWCISWMLEKHEDKAQSVKSSSRAESRAEKKCRFEEQNAKVQNSSNADQVQCTRVVIECEAVYKSNISTGWLVISSEWSKAGASKHLEEQERTEQAQLQTKRGTDAEVAPDDQFEDKNKEAGEEKERALQELMN</sequence>
<feature type="compositionally biased region" description="Basic and acidic residues" evidence="1">
    <location>
        <begin position="135"/>
        <end position="154"/>
    </location>
</feature>
<dbReference type="EMBL" id="KV018150">
    <property type="protein sequence ID" value="KZV17549.1"/>
    <property type="molecule type" value="Genomic_DNA"/>
</dbReference>
<protein>
    <submittedName>
        <fullName evidence="2">Signal peptide peptidase family protein, expressed isoform 1</fullName>
    </submittedName>
</protein>
<organism evidence="2 3">
    <name type="scientific">Dorcoceras hygrometricum</name>
    <dbReference type="NCBI Taxonomy" id="472368"/>
    <lineage>
        <taxon>Eukaryota</taxon>
        <taxon>Viridiplantae</taxon>
        <taxon>Streptophyta</taxon>
        <taxon>Embryophyta</taxon>
        <taxon>Tracheophyta</taxon>
        <taxon>Spermatophyta</taxon>
        <taxon>Magnoliopsida</taxon>
        <taxon>eudicotyledons</taxon>
        <taxon>Gunneridae</taxon>
        <taxon>Pentapetalae</taxon>
        <taxon>asterids</taxon>
        <taxon>lamiids</taxon>
        <taxon>Lamiales</taxon>
        <taxon>Gesneriaceae</taxon>
        <taxon>Didymocarpoideae</taxon>
        <taxon>Trichosporeae</taxon>
        <taxon>Loxocarpinae</taxon>
        <taxon>Dorcoceras</taxon>
    </lineage>
</organism>